<keyword evidence="1" id="KW-1133">Transmembrane helix</keyword>
<evidence type="ECO:0000256" key="1">
    <source>
        <dbReference type="SAM" id="Phobius"/>
    </source>
</evidence>
<protein>
    <submittedName>
        <fullName evidence="2">Uncharacterized protein</fullName>
    </submittedName>
</protein>
<sequence>MDGEAATRFWKSNRSAWRARCAARSAMNPNTDRRRRASLPRVARTLLLLGPLGVAVVLLAVAGRGRR</sequence>
<evidence type="ECO:0000313" key="2">
    <source>
        <dbReference type="EMBL" id="CAE34013.1"/>
    </source>
</evidence>
<keyword evidence="1" id="KW-0812">Transmembrane</keyword>
<gene>
    <name evidence="2" type="ordered locus">BB3519</name>
</gene>
<dbReference type="EMBL" id="BX640447">
    <property type="protein sequence ID" value="CAE34013.1"/>
    <property type="molecule type" value="Genomic_DNA"/>
</dbReference>
<evidence type="ECO:0000313" key="3">
    <source>
        <dbReference type="Proteomes" id="UP000001027"/>
    </source>
</evidence>
<dbReference type="AlphaFoldDB" id="A0A0H3LPQ2"/>
<dbReference type="HOGENOM" id="CLU_2803919_0_0_4"/>
<dbReference type="Proteomes" id="UP000001027">
    <property type="component" value="Chromosome"/>
</dbReference>
<organism evidence="2 3">
    <name type="scientific">Bordetella bronchiseptica (strain ATCC BAA-588 / NCTC 13252 / RB50)</name>
    <name type="common">Alcaligenes bronchisepticus</name>
    <dbReference type="NCBI Taxonomy" id="257310"/>
    <lineage>
        <taxon>Bacteria</taxon>
        <taxon>Pseudomonadati</taxon>
        <taxon>Pseudomonadota</taxon>
        <taxon>Betaproteobacteria</taxon>
        <taxon>Burkholderiales</taxon>
        <taxon>Alcaligenaceae</taxon>
        <taxon>Bordetella</taxon>
    </lineage>
</organism>
<reference evidence="2 3" key="1">
    <citation type="journal article" date="2003" name="Nat. Genet.">
        <title>Comparative analysis of the genome sequences of Bordetella pertussis, Bordetella parapertussis and Bordetella bronchiseptica.</title>
        <authorList>
            <person name="Parkhill J."/>
            <person name="Sebaihia M."/>
            <person name="Preston A."/>
            <person name="Murphy L.D."/>
            <person name="Thomson N.R."/>
            <person name="Harris D.E."/>
            <person name="Holden M.T.G."/>
            <person name="Churcher C.M."/>
            <person name="Bentley S.D."/>
            <person name="Mungall K.L."/>
            <person name="Cerdeno-Tarraga A.-M."/>
            <person name="Temple L."/>
            <person name="James K.D."/>
            <person name="Harris B."/>
            <person name="Quail M.A."/>
            <person name="Achtman M."/>
            <person name="Atkin R."/>
            <person name="Baker S."/>
            <person name="Basham D."/>
            <person name="Bason N."/>
            <person name="Cherevach I."/>
            <person name="Chillingworth T."/>
            <person name="Collins M."/>
            <person name="Cronin A."/>
            <person name="Davis P."/>
            <person name="Doggett J."/>
            <person name="Feltwell T."/>
            <person name="Goble A."/>
            <person name="Hamlin N."/>
            <person name="Hauser H."/>
            <person name="Holroyd S."/>
            <person name="Jagels K."/>
            <person name="Leather S."/>
            <person name="Moule S."/>
            <person name="Norberczak H."/>
            <person name="O'Neil S."/>
            <person name="Ormond D."/>
            <person name="Price C."/>
            <person name="Rabbinowitsch E."/>
            <person name="Rutter S."/>
            <person name="Sanders M."/>
            <person name="Saunders D."/>
            <person name="Seeger K."/>
            <person name="Sharp S."/>
            <person name="Simmonds M."/>
            <person name="Skelton J."/>
            <person name="Squares R."/>
            <person name="Squares S."/>
            <person name="Stevens K."/>
            <person name="Unwin L."/>
            <person name="Whitehead S."/>
            <person name="Barrell B.G."/>
            <person name="Maskell D.J."/>
        </authorList>
    </citation>
    <scope>NUCLEOTIDE SEQUENCE [LARGE SCALE GENOMIC DNA]</scope>
    <source>
        <strain evidence="2 3">ATCC BAA-588 / NCTC 13252 / RB50</strain>
    </source>
</reference>
<name>A0A0H3LPQ2_BORBR</name>
<proteinExistence type="predicted"/>
<accession>A0A0H3LPQ2</accession>
<keyword evidence="1" id="KW-0472">Membrane</keyword>
<feature type="transmembrane region" description="Helical" evidence="1">
    <location>
        <begin position="42"/>
        <end position="62"/>
    </location>
</feature>
<dbReference type="KEGG" id="bbr:BB3519"/>